<proteinExistence type="predicted"/>
<feature type="region of interest" description="Disordered" evidence="2">
    <location>
        <begin position="228"/>
        <end position="249"/>
    </location>
</feature>
<evidence type="ECO:0000259" key="3">
    <source>
        <dbReference type="PROSITE" id="PS51061"/>
    </source>
</evidence>
<feature type="compositionally biased region" description="Basic and acidic residues" evidence="2">
    <location>
        <begin position="196"/>
        <end position="206"/>
    </location>
</feature>
<reference evidence="4 5" key="1">
    <citation type="submission" date="2020-10" db="EMBL/GenBank/DDBJ databases">
        <title>Plant Genome Project.</title>
        <authorList>
            <person name="Zhang R.-G."/>
        </authorList>
    </citation>
    <scope>NUCLEOTIDE SEQUENCE [LARGE SCALE GENOMIC DNA]</scope>
    <source>
        <strain evidence="4">FAFU-HL-1</strain>
        <tissue evidence="4">Leaf</tissue>
    </source>
</reference>
<dbReference type="Pfam" id="PF01424">
    <property type="entry name" value="R3H"/>
    <property type="match status" value="1"/>
</dbReference>
<dbReference type="PANTHER" id="PTHR15672">
    <property type="entry name" value="CAMP-REGULATED PHOSPHOPROTEIN 21 RELATED R3H DOMAIN CONTAINING PROTEIN"/>
    <property type="match status" value="1"/>
</dbReference>
<dbReference type="PROSITE" id="PS51061">
    <property type="entry name" value="R3H"/>
    <property type="match status" value="1"/>
</dbReference>
<dbReference type="OrthoDB" id="278430at2759"/>
<feature type="region of interest" description="Disordered" evidence="2">
    <location>
        <begin position="190"/>
        <end position="214"/>
    </location>
</feature>
<dbReference type="Pfam" id="PF12752">
    <property type="entry name" value="SUZ"/>
    <property type="match status" value="1"/>
</dbReference>
<feature type="domain" description="R3H" evidence="3">
    <location>
        <begin position="14"/>
        <end position="80"/>
    </location>
</feature>
<evidence type="ECO:0000256" key="1">
    <source>
        <dbReference type="ARBA" id="ARBA00022553"/>
    </source>
</evidence>
<dbReference type="AlphaFoldDB" id="A0A835J2N3"/>
<evidence type="ECO:0000313" key="5">
    <source>
        <dbReference type="Proteomes" id="UP000657918"/>
    </source>
</evidence>
<dbReference type="GO" id="GO:0003676">
    <property type="term" value="F:nucleic acid binding"/>
    <property type="evidence" value="ECO:0007669"/>
    <property type="project" value="UniProtKB-UniRule"/>
</dbReference>
<evidence type="ECO:0000313" key="4">
    <source>
        <dbReference type="EMBL" id="KAF9662368.1"/>
    </source>
</evidence>
<evidence type="ECO:0000256" key="2">
    <source>
        <dbReference type="SAM" id="MobiDB-lite"/>
    </source>
</evidence>
<protein>
    <recommendedName>
        <fullName evidence="3">R3H domain-containing protein</fullName>
    </recommendedName>
</protein>
<keyword evidence="5" id="KW-1185">Reference proteome</keyword>
<dbReference type="InterPro" id="IPR036867">
    <property type="entry name" value="R3H_dom_sf"/>
</dbReference>
<feature type="compositionally biased region" description="Polar residues" evidence="2">
    <location>
        <begin position="238"/>
        <end position="248"/>
    </location>
</feature>
<sequence>MSVTEFAMDNLHCKHLVLSMEETFLNFLQDDSSHTDGILELQPMDAYNRLLLHRLADIFGFSHVSIGEGANRHLILERCPETSIPSILVSDILSQFDEPHTPTTSHQLLRRKDAPLVLPATSSPHNALREREAAYLAARDRIFSRDVGEMREPIKEKPRNVLVVAHRMIAHALGQNTSLRNEVAAVRDGTGHRVKTKEQHVQEKGKIKPNSSSEAFQGIAFLPDKNINSFSKTKRNNHGSSASSQGQRNLHRVLVERGGTCNISKSQNLTSRNGIKDYSKEEHAGAAKRMFAHALGRHLGDHNTNIERK</sequence>
<dbReference type="Gene3D" id="3.30.1370.50">
    <property type="entry name" value="R3H-like domain"/>
    <property type="match status" value="1"/>
</dbReference>
<dbReference type="InterPro" id="IPR001374">
    <property type="entry name" value="R3H_dom"/>
</dbReference>
<organism evidence="4 5">
    <name type="scientific">Salix dunnii</name>
    <dbReference type="NCBI Taxonomy" id="1413687"/>
    <lineage>
        <taxon>Eukaryota</taxon>
        <taxon>Viridiplantae</taxon>
        <taxon>Streptophyta</taxon>
        <taxon>Embryophyta</taxon>
        <taxon>Tracheophyta</taxon>
        <taxon>Spermatophyta</taxon>
        <taxon>Magnoliopsida</taxon>
        <taxon>eudicotyledons</taxon>
        <taxon>Gunneridae</taxon>
        <taxon>Pentapetalae</taxon>
        <taxon>rosids</taxon>
        <taxon>fabids</taxon>
        <taxon>Malpighiales</taxon>
        <taxon>Salicaceae</taxon>
        <taxon>Saliceae</taxon>
        <taxon>Salix</taxon>
    </lineage>
</organism>
<dbReference type="EMBL" id="JADGMS010000018">
    <property type="protein sequence ID" value="KAF9662368.1"/>
    <property type="molecule type" value="Genomic_DNA"/>
</dbReference>
<comment type="caution">
    <text evidence="4">The sequence shown here is derived from an EMBL/GenBank/DDBJ whole genome shotgun (WGS) entry which is preliminary data.</text>
</comment>
<dbReference type="InterPro" id="IPR024771">
    <property type="entry name" value="SUZ"/>
</dbReference>
<dbReference type="SUPFAM" id="SSF82708">
    <property type="entry name" value="R3H domain"/>
    <property type="match status" value="1"/>
</dbReference>
<keyword evidence="1" id="KW-0597">Phosphoprotein</keyword>
<dbReference type="Proteomes" id="UP000657918">
    <property type="component" value="Unassembled WGS sequence"/>
</dbReference>
<name>A0A835J2N3_9ROSI</name>
<dbReference type="CDD" id="cd02642">
    <property type="entry name" value="R3H_encore_like"/>
    <property type="match status" value="1"/>
</dbReference>
<dbReference type="InterPro" id="IPR051937">
    <property type="entry name" value="R3H_domain_containing"/>
</dbReference>
<accession>A0A835J2N3</accession>
<dbReference type="PANTHER" id="PTHR15672:SF25">
    <property type="entry name" value="OS01G0100600 PROTEIN"/>
    <property type="match status" value="1"/>
</dbReference>
<gene>
    <name evidence="4" type="ORF">SADUNF_Sadunf18G0046000</name>
</gene>